<dbReference type="STRING" id="6205.A0A0R3WWZ5"/>
<sequence length="57" mass="6324">MYIVPLTILFATYIPITVKLWSDRGLGEVTRAQIEGIKSKRRVPISSSNVCECDAAL</sequence>
<proteinExistence type="predicted"/>
<dbReference type="WBParaSite" id="TTAC_0000528501-mRNA-1">
    <property type="protein sequence ID" value="TTAC_0000528501-mRNA-1"/>
    <property type="gene ID" value="TTAC_0000528501"/>
</dbReference>
<dbReference type="OrthoDB" id="5981855at2759"/>
<dbReference type="EMBL" id="UYWX01006817">
    <property type="protein sequence ID" value="VDM26599.1"/>
    <property type="molecule type" value="Genomic_DNA"/>
</dbReference>
<dbReference type="AlphaFoldDB" id="A0A0R3WWZ5"/>
<evidence type="ECO:0000313" key="1">
    <source>
        <dbReference type="EMBL" id="VDM26599.1"/>
    </source>
</evidence>
<keyword evidence="2" id="KW-1185">Reference proteome</keyword>
<evidence type="ECO:0000313" key="3">
    <source>
        <dbReference type="WBParaSite" id="TTAC_0000528501-mRNA-1"/>
    </source>
</evidence>
<organism evidence="3">
    <name type="scientific">Hydatigena taeniaeformis</name>
    <name type="common">Feline tapeworm</name>
    <name type="synonym">Taenia taeniaeformis</name>
    <dbReference type="NCBI Taxonomy" id="6205"/>
    <lineage>
        <taxon>Eukaryota</taxon>
        <taxon>Metazoa</taxon>
        <taxon>Spiralia</taxon>
        <taxon>Lophotrochozoa</taxon>
        <taxon>Platyhelminthes</taxon>
        <taxon>Cestoda</taxon>
        <taxon>Eucestoda</taxon>
        <taxon>Cyclophyllidea</taxon>
        <taxon>Taeniidae</taxon>
        <taxon>Hydatigera</taxon>
    </lineage>
</organism>
<reference evidence="3" key="1">
    <citation type="submission" date="2017-02" db="UniProtKB">
        <authorList>
            <consortium name="WormBaseParasite"/>
        </authorList>
    </citation>
    <scope>IDENTIFICATION</scope>
</reference>
<gene>
    <name evidence="1" type="ORF">TTAC_LOCUS5272</name>
</gene>
<evidence type="ECO:0000313" key="2">
    <source>
        <dbReference type="Proteomes" id="UP000274429"/>
    </source>
</evidence>
<accession>A0A0R3WWZ5</accession>
<name>A0A0R3WWZ5_HYDTA</name>
<protein>
    <submittedName>
        <fullName evidence="1 3">Uncharacterized protein</fullName>
    </submittedName>
</protein>
<dbReference type="Proteomes" id="UP000274429">
    <property type="component" value="Unassembled WGS sequence"/>
</dbReference>
<reference evidence="1 2" key="2">
    <citation type="submission" date="2018-11" db="EMBL/GenBank/DDBJ databases">
        <authorList>
            <consortium name="Pathogen Informatics"/>
        </authorList>
    </citation>
    <scope>NUCLEOTIDE SEQUENCE [LARGE SCALE GENOMIC DNA]</scope>
</reference>